<dbReference type="EMBL" id="HBEC01020211">
    <property type="protein sequence ID" value="CAD8289414.1"/>
    <property type="molecule type" value="Transcribed_RNA"/>
</dbReference>
<reference evidence="1" key="1">
    <citation type="submission" date="2021-01" db="EMBL/GenBank/DDBJ databases">
        <authorList>
            <person name="Corre E."/>
            <person name="Pelletier E."/>
            <person name="Niang G."/>
            <person name="Scheremetjew M."/>
            <person name="Finn R."/>
            <person name="Kale V."/>
            <person name="Holt S."/>
            <person name="Cochrane G."/>
            <person name="Meng A."/>
            <person name="Brown T."/>
            <person name="Cohen L."/>
        </authorList>
    </citation>
    <scope>NUCLEOTIDE SEQUENCE</scope>
    <source>
        <strain evidence="1">CCMP219</strain>
    </source>
</reference>
<protein>
    <submittedName>
        <fullName evidence="1">Uncharacterized protein</fullName>
    </submittedName>
</protein>
<accession>A0A7R9VBP2</accession>
<organism evidence="1">
    <name type="scientific">Chlamydomonas euryale</name>
    <dbReference type="NCBI Taxonomy" id="1486919"/>
    <lineage>
        <taxon>Eukaryota</taxon>
        <taxon>Viridiplantae</taxon>
        <taxon>Chlorophyta</taxon>
        <taxon>core chlorophytes</taxon>
        <taxon>Chlorophyceae</taxon>
        <taxon>CS clade</taxon>
        <taxon>Chlamydomonadales</taxon>
        <taxon>Chlamydomonadaceae</taxon>
        <taxon>Chlamydomonas</taxon>
    </lineage>
</organism>
<evidence type="ECO:0000313" key="1">
    <source>
        <dbReference type="EMBL" id="CAD8289414.1"/>
    </source>
</evidence>
<proteinExistence type="predicted"/>
<sequence length="170" mass="18441">MGPQMQLMRMRGPVRTAASLLRGMNVSHTDSAFKIEIFSVIGWFKVVETYSLQGEPSRYPRRDLRRGKHTGHVEVLLPKPLPLPTPMMPAVAQPPPAGADVPAVGRKRAGAGELCATSRVAVHLSWGEPHAGTGLDVMELAEPNVLHVMSTLAVDGQQESCLSVFRRKGT</sequence>
<name>A0A7R9VBP2_9CHLO</name>
<dbReference type="AlphaFoldDB" id="A0A7R9VBP2"/>
<gene>
    <name evidence="1" type="ORF">CEUR00632_LOCUS9453</name>
</gene>